<dbReference type="PANTHER" id="PTHR24078">
    <property type="entry name" value="DNAJ HOMOLOG SUBFAMILY C MEMBER"/>
    <property type="match status" value="1"/>
</dbReference>
<protein>
    <recommendedName>
        <fullName evidence="3">Chaperone DnaJ C-terminal domain-containing protein</fullName>
    </recommendedName>
</protein>
<evidence type="ECO:0000256" key="2">
    <source>
        <dbReference type="SAM" id="MobiDB-lite"/>
    </source>
</evidence>
<dbReference type="EMBL" id="JAXIOK010000002">
    <property type="protein sequence ID" value="KAK4777880.1"/>
    <property type="molecule type" value="Genomic_DNA"/>
</dbReference>
<dbReference type="PANTHER" id="PTHR24078:SF175">
    <property type="entry name" value="DNAJ HEAT SHOCK FAMILY PROTEIN"/>
    <property type="match status" value="1"/>
</dbReference>
<comment type="caution">
    <text evidence="4">The sequence shown here is derived from an EMBL/GenBank/DDBJ whole genome shotgun (WGS) entry which is preliminary data.</text>
</comment>
<dbReference type="FunFam" id="2.60.260.20:FF:000006">
    <property type="entry name" value="DnaJ subfamily B member 13"/>
    <property type="match status" value="1"/>
</dbReference>
<dbReference type="GO" id="GO:0005829">
    <property type="term" value="C:cytosol"/>
    <property type="evidence" value="ECO:0007669"/>
    <property type="project" value="TreeGrafter"/>
</dbReference>
<dbReference type="Pfam" id="PF01556">
    <property type="entry name" value="DnaJ_C"/>
    <property type="match status" value="1"/>
</dbReference>
<feature type="compositionally biased region" description="Basic and acidic residues" evidence="2">
    <location>
        <begin position="225"/>
        <end position="240"/>
    </location>
</feature>
<reference evidence="4 5" key="1">
    <citation type="journal article" date="2023" name="Hortic Res">
        <title>Pangenome of water caltrop reveals structural variations and asymmetric subgenome divergence after allopolyploidization.</title>
        <authorList>
            <person name="Zhang X."/>
            <person name="Chen Y."/>
            <person name="Wang L."/>
            <person name="Yuan Y."/>
            <person name="Fang M."/>
            <person name="Shi L."/>
            <person name="Lu R."/>
            <person name="Comes H.P."/>
            <person name="Ma Y."/>
            <person name="Chen Y."/>
            <person name="Huang G."/>
            <person name="Zhou Y."/>
            <person name="Zheng Z."/>
            <person name="Qiu Y."/>
        </authorList>
    </citation>
    <scope>NUCLEOTIDE SEQUENCE [LARGE SCALE GENOMIC DNA]</scope>
    <source>
        <tissue evidence="4">Roots</tissue>
    </source>
</reference>
<proteinExistence type="predicted"/>
<evidence type="ECO:0000256" key="1">
    <source>
        <dbReference type="ARBA" id="ARBA00023186"/>
    </source>
</evidence>
<dbReference type="SUPFAM" id="SSF49493">
    <property type="entry name" value="HSP40/DnaJ peptide-binding domain"/>
    <property type="match status" value="2"/>
</dbReference>
<sequence length="429" mass="47317">MGAADTTQPKRLDSSLEGTRMVKLRTHHGNFLKPMRLTSYVSAVLSIIGGYFISLDSAIHRIHSHCSSILFDFQIGSDTEASEVIGCSFPFFPLIGGHGSRLLQRAEGPAGRRRRGPEEGVQAFGREVAPGQESRQPQGGGGKVQARLRGLRRPQRSSPPQYLRSLRRGGTQGRLRRNTASAGTIGLVCRIQAGFSSSFRYDSRDPGEFFADLFGDRLSRDRLFGERGHRRGGERAERSPEAGGSKKPPPVENKLACSLEEIYKGARKKLRISRIVPDELGNPKTVQETLKIDIQPGWKKDTKIIFPEKGNHEPGAIPPDLIFVVDEKPHPVFKREGNDLLVVQTLSLLEALTGKTHSIITLDGRVLNVQGTNIISPGYEVVIPNEGMPCSKDPTKKGDLKVSFNIKFPLRLSDDQRSHLTMALDGVEY</sequence>
<accession>A0AAN7LA38</accession>
<dbReference type="GO" id="GO:0051087">
    <property type="term" value="F:protein-folding chaperone binding"/>
    <property type="evidence" value="ECO:0007669"/>
    <property type="project" value="TreeGrafter"/>
</dbReference>
<evidence type="ECO:0000313" key="5">
    <source>
        <dbReference type="Proteomes" id="UP001345219"/>
    </source>
</evidence>
<keyword evidence="1" id="KW-0143">Chaperone</keyword>
<gene>
    <name evidence="4" type="ORF">SAY87_018067</name>
</gene>
<evidence type="ECO:0000313" key="4">
    <source>
        <dbReference type="EMBL" id="KAK4777880.1"/>
    </source>
</evidence>
<dbReference type="Proteomes" id="UP001345219">
    <property type="component" value="Chromosome 14"/>
</dbReference>
<organism evidence="4 5">
    <name type="scientific">Trapa incisa</name>
    <dbReference type="NCBI Taxonomy" id="236973"/>
    <lineage>
        <taxon>Eukaryota</taxon>
        <taxon>Viridiplantae</taxon>
        <taxon>Streptophyta</taxon>
        <taxon>Embryophyta</taxon>
        <taxon>Tracheophyta</taxon>
        <taxon>Spermatophyta</taxon>
        <taxon>Magnoliopsida</taxon>
        <taxon>eudicotyledons</taxon>
        <taxon>Gunneridae</taxon>
        <taxon>Pentapetalae</taxon>
        <taxon>rosids</taxon>
        <taxon>malvids</taxon>
        <taxon>Myrtales</taxon>
        <taxon>Lythraceae</taxon>
        <taxon>Trapa</taxon>
    </lineage>
</organism>
<feature type="region of interest" description="Disordered" evidence="2">
    <location>
        <begin position="225"/>
        <end position="252"/>
    </location>
</feature>
<dbReference type="InterPro" id="IPR002939">
    <property type="entry name" value="DnaJ_C"/>
</dbReference>
<name>A0AAN7LA38_9MYRT</name>
<keyword evidence="5" id="KW-1185">Reference proteome</keyword>
<dbReference type="GO" id="GO:0006457">
    <property type="term" value="P:protein folding"/>
    <property type="evidence" value="ECO:0007669"/>
    <property type="project" value="InterPro"/>
</dbReference>
<dbReference type="CDD" id="cd10747">
    <property type="entry name" value="DnaJ_C"/>
    <property type="match status" value="1"/>
</dbReference>
<feature type="domain" description="Chaperone DnaJ C-terminal" evidence="3">
    <location>
        <begin position="252"/>
        <end position="409"/>
    </location>
</feature>
<dbReference type="Gene3D" id="2.60.260.20">
    <property type="entry name" value="Urease metallochaperone UreE, N-terminal domain"/>
    <property type="match status" value="2"/>
</dbReference>
<evidence type="ECO:0000259" key="3">
    <source>
        <dbReference type="Pfam" id="PF01556"/>
    </source>
</evidence>
<dbReference type="AlphaFoldDB" id="A0AAN7LA38"/>
<dbReference type="FunFam" id="2.60.260.20:FF:000002">
    <property type="entry name" value="Dnaj homolog subfamily b member"/>
    <property type="match status" value="1"/>
</dbReference>
<dbReference type="InterPro" id="IPR008971">
    <property type="entry name" value="HSP40/DnaJ_pept-bd"/>
</dbReference>
<dbReference type="GO" id="GO:0051082">
    <property type="term" value="F:unfolded protein binding"/>
    <property type="evidence" value="ECO:0007669"/>
    <property type="project" value="InterPro"/>
</dbReference>
<dbReference type="InterPro" id="IPR051339">
    <property type="entry name" value="DnaJ_subfamily_B"/>
</dbReference>
<feature type="region of interest" description="Disordered" evidence="2">
    <location>
        <begin position="125"/>
        <end position="178"/>
    </location>
</feature>